<reference evidence="1" key="1">
    <citation type="submission" date="2021-02" db="EMBL/GenBank/DDBJ databases">
        <authorList>
            <person name="Nowell W R."/>
        </authorList>
    </citation>
    <scope>NUCLEOTIDE SEQUENCE</scope>
</reference>
<accession>A0A820E4N5</accession>
<evidence type="ECO:0000313" key="2">
    <source>
        <dbReference type="Proteomes" id="UP000663823"/>
    </source>
</evidence>
<comment type="caution">
    <text evidence="1">The sequence shown here is derived from an EMBL/GenBank/DDBJ whole genome shotgun (WGS) entry which is preliminary data.</text>
</comment>
<organism evidence="1 2">
    <name type="scientific">Rotaria sordida</name>
    <dbReference type="NCBI Taxonomy" id="392033"/>
    <lineage>
        <taxon>Eukaryota</taxon>
        <taxon>Metazoa</taxon>
        <taxon>Spiralia</taxon>
        <taxon>Gnathifera</taxon>
        <taxon>Rotifera</taxon>
        <taxon>Eurotatoria</taxon>
        <taxon>Bdelloidea</taxon>
        <taxon>Philodinida</taxon>
        <taxon>Philodinidae</taxon>
        <taxon>Rotaria</taxon>
    </lineage>
</organism>
<gene>
    <name evidence="1" type="ORF">OTI717_LOCUS40087</name>
</gene>
<feature type="non-terminal residue" evidence="1">
    <location>
        <position position="1"/>
    </location>
</feature>
<name>A0A820E4N5_9BILA</name>
<dbReference type="AlphaFoldDB" id="A0A820E4N5"/>
<evidence type="ECO:0000313" key="1">
    <source>
        <dbReference type="EMBL" id="CAF4240821.1"/>
    </source>
</evidence>
<sequence length="31" mass="3705">MHDWFCSWRTYTLCEIHPPPPQTTTTIIIDT</sequence>
<proteinExistence type="predicted"/>
<protein>
    <submittedName>
        <fullName evidence="1">Uncharacterized protein</fullName>
    </submittedName>
</protein>
<dbReference type="Proteomes" id="UP000663823">
    <property type="component" value="Unassembled WGS sequence"/>
</dbReference>
<dbReference type="EMBL" id="CAJOAX010029849">
    <property type="protein sequence ID" value="CAF4240821.1"/>
    <property type="molecule type" value="Genomic_DNA"/>
</dbReference>